<feature type="compositionally biased region" description="Polar residues" evidence="2">
    <location>
        <begin position="415"/>
        <end position="425"/>
    </location>
</feature>
<evidence type="ECO:0000313" key="3">
    <source>
        <dbReference type="EMBL" id="SBS97328.1"/>
    </source>
</evidence>
<feature type="region of interest" description="Disordered" evidence="2">
    <location>
        <begin position="385"/>
        <end position="446"/>
    </location>
</feature>
<feature type="region of interest" description="Disordered" evidence="2">
    <location>
        <begin position="1342"/>
        <end position="1372"/>
    </location>
</feature>
<feature type="compositionally biased region" description="Basic and acidic residues" evidence="2">
    <location>
        <begin position="1354"/>
        <end position="1372"/>
    </location>
</feature>
<feature type="compositionally biased region" description="Polar residues" evidence="2">
    <location>
        <begin position="2011"/>
        <end position="2041"/>
    </location>
</feature>
<evidence type="ECO:0000256" key="2">
    <source>
        <dbReference type="SAM" id="MobiDB-lite"/>
    </source>
</evidence>
<feature type="coiled-coil region" evidence="1">
    <location>
        <begin position="1215"/>
        <end position="1265"/>
    </location>
</feature>
<feature type="coiled-coil region" evidence="1">
    <location>
        <begin position="1655"/>
        <end position="1783"/>
    </location>
</feature>
<feature type="compositionally biased region" description="Polar residues" evidence="2">
    <location>
        <begin position="1132"/>
        <end position="1142"/>
    </location>
</feature>
<sequence length="2454" mass="285492">MVASKKDDLISKRWCYINTRRKRKKKLRAWYSLKGENLHRELMSFPKEASLMCKVNRIVNSFLKGKIIRKGYKIRVCGRKGKNNNSNNDNVTYVEDEASSQDIMEQRKLTQMLENFFLFDSASNFYEGKCLSDSTSASSKSDDGKFSQRKKSLQNFIKDEGELSFGPLNQFYCSTTVEVHSLFTYVCTKLKIKDKEFFKNKNIASKMSLKKNAIIKKQSTKEYSIPPNNQHIPKDREKVLHDIRGKPNKAPPPYKNYANVDETNGATAKGTSAAPAAAAAGGYKHIAKDSVNYRRDTKYVAESTPTEIANNKIDAVLPNEKEDVNFNDDANVELDEDQFVDEFELEDFDSEGNIKEKTYYTDRCMLDKNVKRVSILDKLNIGLDDKKNAKRGGTQKAPQKKRSIGKNEPGIHSAYSKSEQGNGNETHGIRPSAQLNTTEGGKQTRNVQPVEDVDYAGGADDLQVVQQEKLVNMKSNEKMGYSKKNSKMVYSTPNGKMYPPKKSASRSVPVEDAHMRYPSNGSWTRKSRERQPSDNPGDRPMGYDANWQAGYGINNQMAYYANYQMPYDTNYQMPYDTNYQMPYDTNYQIGYNANVPSNNCLVNYPVAGATQNYNASLGGGSVQNGYVNAQNGYVNMQNGYVNMQNGYVDVQNGYADVQNGYVKMQSRHAGRQVTMWNQENENRVSINDKNLVAYDKGKMMYDEDFTLNYILQKYDDDDKFFSSNNNENHFEDVDERKNELKKYTAGMNKLVEQMYFYDNFFDEYKLCDDQREDCNNSVNIIDASLNLNVVDENVKYAIDDEKGREDKEELISEMKLKITTLEKNVEELKNKDKTSSQGAYIKDKDEKEKKLIIDTDAGKEESKKEIIINMLKREIEKMKKEMKRGKRKKKEKNTKKKKEAQKKGKSKEEQGRAVEKDEVAEATGVGAENLGENNFNLDNLINPDNLNNLSKLKKEIMDNVYYYIYESYDQRDYEILENLAKKHEIKGRKILYNVNLPKFNFKSKRTSSAWFLNPVYENYMLEKKKKKKDDVYSNPYDKVEFLFNDYDITKCDIKNEENKSALVSEIRDSDFSYESFICEKKKKLKKNKIELMKMKNSIIYKNEKNTLLKKCTLQELDDRVLEEEVKHESNRQSETNRQNGTFEPNGPSRPSGCIVQEEIQSNKNDVVNDILTTLNNFVPDKSIFDIFNTVEVDEEVARMEERRRIPEKETYDTPLEGKNEKEQKIMEEIEFKRREKELLEIEIENKKKQKELEEIELQLIQNKRKSLLESKAIDEIEKAINFRKDSQMGEDINKEENKSSEGSPNDKSKRESKEEHIKNVIVENIDQIVDEEKKEKEKVLPLLQEKGDFTPTQNREESTSTYNREEAVPMRNREEAASTQIELHDCLNEYAIMQKKKEKKKNNWALYGRPKVKRERNAILKKMSSSKSDGGFNDYTYIAERFFEIVTGYNSEPEFVSDQKRERDRSHDGSEKKGEKQEGVTKSGVEEIIIITKKMKENMHNHDTFYKLGRPKWEKEQTFRRNKSTTHNTILKKNSFKKKKKQTLNRTNTKNKIYKCENPNSTVIERAKLKLKEKIAEKNSNTFLSNFMGNNVERVACMVQNKISEKGLSHKGVPSTGETIDRHYDLSYKRKLLYQALGTIPSRGGGGKVKHVQEMHLKEKQVEEERLLKEKLLEERQLKEKQVEEERRMQEEKLLEEKLLKEKQVEEERRIQEVKLLEQRQLKEKQVEEERRMQEEKLLEEKLLKEKQVEEERRIQEVKLLEQRQLEEKRLEVMKRVEAAKRLEVMKREEEARKIREFKIWEAAEKLDETNKRQTSMKLEKFTNLEEDKCEEDNWGVHNAEMKSEHGEEHAIKGKDIFSNLLKRIYKTTANPLAQYLREEKGKTEKIKSSEEKKELCEPEYEVMNEKMEITAGKGEEAHEGDEKMGKREITPNFECKKNYDIFDQKERQRKKVFREKKANNRIVSHKGGNRALLSNSYRNNSKIIINVLNKKKDDKYEKGELPKGDAPNEDSPNGNSPNEDAPNGNSPNEDSPNGNSQNGDAPNGDTPKGEVPMETRLKELLKEEKKRKLLKMRNINLKYSSLQEENVREIVGKGLQTDWSESSKVDDLFDMNEDDDNYAEEQEDEDIFATETEESFLKIEEDNEISSNALRTHLYRESQQQNKNEGDLSMRAYFKNKYESSNLPLESLPYSENVIHSSEIKNDSSGSYVYNQSEDVDGVIFKKDLKNFIKKNEVDNCKKEALNKYNVHMRENYNISKSSEANVYFNFEKKKKKCRNKFYHLDRYKLYENDDLSSNSSLNIKKKNDIFDSSKSLYYSHHGKKEDPFTIYSFEKMRGGKYDNEGGGAPAGKEESPKGHSTGMINGGEDYEGGRNSQGDILTKVMNNLNGLKAKIKSIEGNNYSNLKNNEKNMSDFYAVNFKREGYFSSYSSLSPKGKLYIKRGKHYQNAYSHYYI</sequence>
<feature type="region of interest" description="Disordered" evidence="2">
    <location>
        <begin position="879"/>
        <end position="919"/>
    </location>
</feature>
<feature type="region of interest" description="Disordered" evidence="2">
    <location>
        <begin position="1996"/>
        <end position="2053"/>
    </location>
</feature>
<accession>A0A1A8WY89</accession>
<evidence type="ECO:0000313" key="4">
    <source>
        <dbReference type="Proteomes" id="UP000078546"/>
    </source>
</evidence>
<gene>
    <name evidence="3" type="ORF">POVCU1_037320</name>
</gene>
<feature type="region of interest" description="Disordered" evidence="2">
    <location>
        <begin position="1124"/>
        <end position="1151"/>
    </location>
</feature>
<dbReference type="EMBL" id="FLQV01000688">
    <property type="protein sequence ID" value="SBS97328.1"/>
    <property type="molecule type" value="Genomic_DNA"/>
</dbReference>
<protein>
    <submittedName>
        <fullName evidence="3">Uncharacterized protein</fullName>
    </submittedName>
</protein>
<feature type="compositionally biased region" description="Basic and acidic residues" evidence="2">
    <location>
        <begin position="1457"/>
        <end position="1479"/>
    </location>
</feature>
<feature type="region of interest" description="Disordered" evidence="2">
    <location>
        <begin position="1941"/>
        <end position="1975"/>
    </location>
</feature>
<feature type="region of interest" description="Disordered" evidence="2">
    <location>
        <begin position="1454"/>
        <end position="1481"/>
    </location>
</feature>
<keyword evidence="1" id="KW-0175">Coiled coil</keyword>
<feature type="region of interest" description="Disordered" evidence="2">
    <location>
        <begin position="2340"/>
        <end position="2376"/>
    </location>
</feature>
<proteinExistence type="predicted"/>
<feature type="compositionally biased region" description="Basic and acidic residues" evidence="2">
    <location>
        <begin position="906"/>
        <end position="919"/>
    </location>
</feature>
<dbReference type="Proteomes" id="UP000078546">
    <property type="component" value="Unassembled WGS sequence"/>
</dbReference>
<name>A0A1A8WY89_PLAOA</name>
<feature type="coiled-coil region" evidence="1">
    <location>
        <begin position="804"/>
        <end position="831"/>
    </location>
</feature>
<reference evidence="4" key="1">
    <citation type="submission" date="2016-05" db="EMBL/GenBank/DDBJ databases">
        <authorList>
            <person name="Naeem Raeece"/>
        </authorList>
    </citation>
    <scope>NUCLEOTIDE SEQUENCE [LARGE SCALE GENOMIC DNA]</scope>
</reference>
<evidence type="ECO:0000256" key="1">
    <source>
        <dbReference type="SAM" id="Coils"/>
    </source>
</evidence>
<feature type="region of interest" description="Disordered" evidence="2">
    <location>
        <begin position="1284"/>
        <end position="1316"/>
    </location>
</feature>
<feature type="compositionally biased region" description="Polar residues" evidence="2">
    <location>
        <begin position="433"/>
        <end position="446"/>
    </location>
</feature>
<feature type="compositionally biased region" description="Basic residues" evidence="2">
    <location>
        <begin position="880"/>
        <end position="905"/>
    </location>
</feature>
<feature type="region of interest" description="Disordered" evidence="2">
    <location>
        <begin position="485"/>
        <end position="542"/>
    </location>
</feature>
<organism evidence="3 4">
    <name type="scientific">Plasmodium ovale curtisi</name>
    <dbReference type="NCBI Taxonomy" id="864141"/>
    <lineage>
        <taxon>Eukaryota</taxon>
        <taxon>Sar</taxon>
        <taxon>Alveolata</taxon>
        <taxon>Apicomplexa</taxon>
        <taxon>Aconoidasida</taxon>
        <taxon>Haemosporida</taxon>
        <taxon>Plasmodiidae</taxon>
        <taxon>Plasmodium</taxon>
        <taxon>Plasmodium (Plasmodium)</taxon>
    </lineage>
</organism>